<feature type="region of interest" description="Disordered" evidence="1">
    <location>
        <begin position="267"/>
        <end position="358"/>
    </location>
</feature>
<dbReference type="AlphaFoldDB" id="A0A9P6CMX7"/>
<reference evidence="2" key="1">
    <citation type="submission" date="2020-11" db="EMBL/GenBank/DDBJ databases">
        <authorList>
            <consortium name="DOE Joint Genome Institute"/>
            <person name="Ahrendt S."/>
            <person name="Riley R."/>
            <person name="Andreopoulos W."/>
            <person name="Labutti K."/>
            <person name="Pangilinan J."/>
            <person name="Ruiz-Duenas F.J."/>
            <person name="Barrasa J.M."/>
            <person name="Sanchez-Garcia M."/>
            <person name="Camarero S."/>
            <person name="Miyauchi S."/>
            <person name="Serrano A."/>
            <person name="Linde D."/>
            <person name="Babiker R."/>
            <person name="Drula E."/>
            <person name="Ayuso-Fernandez I."/>
            <person name="Pacheco R."/>
            <person name="Padilla G."/>
            <person name="Ferreira P."/>
            <person name="Barriuso J."/>
            <person name="Kellner H."/>
            <person name="Castanera R."/>
            <person name="Alfaro M."/>
            <person name="Ramirez L."/>
            <person name="Pisabarro A.G."/>
            <person name="Kuo A."/>
            <person name="Tritt A."/>
            <person name="Lipzen A."/>
            <person name="He G."/>
            <person name="Yan M."/>
            <person name="Ng V."/>
            <person name="Cullen D."/>
            <person name="Martin F."/>
            <person name="Rosso M.-N."/>
            <person name="Henrissat B."/>
            <person name="Hibbett D."/>
            <person name="Martinez A.T."/>
            <person name="Grigoriev I.V."/>
        </authorList>
    </citation>
    <scope>NUCLEOTIDE SEQUENCE</scope>
    <source>
        <strain evidence="2">CIRM-BRFM 674</strain>
    </source>
</reference>
<feature type="region of interest" description="Disordered" evidence="1">
    <location>
        <begin position="45"/>
        <end position="114"/>
    </location>
</feature>
<feature type="compositionally biased region" description="Polar residues" evidence="1">
    <location>
        <begin position="432"/>
        <end position="461"/>
    </location>
</feature>
<dbReference type="EMBL" id="MU155494">
    <property type="protein sequence ID" value="KAF9472821.1"/>
    <property type="molecule type" value="Genomic_DNA"/>
</dbReference>
<feature type="compositionally biased region" description="Polar residues" evidence="1">
    <location>
        <begin position="539"/>
        <end position="569"/>
    </location>
</feature>
<organism evidence="2 3">
    <name type="scientific">Pholiota conissans</name>
    <dbReference type="NCBI Taxonomy" id="109636"/>
    <lineage>
        <taxon>Eukaryota</taxon>
        <taxon>Fungi</taxon>
        <taxon>Dikarya</taxon>
        <taxon>Basidiomycota</taxon>
        <taxon>Agaricomycotina</taxon>
        <taxon>Agaricomycetes</taxon>
        <taxon>Agaricomycetidae</taxon>
        <taxon>Agaricales</taxon>
        <taxon>Agaricineae</taxon>
        <taxon>Strophariaceae</taxon>
        <taxon>Pholiota</taxon>
    </lineage>
</organism>
<sequence>MATPTVRSPYSTPKIRCARTSRHSQTLPVESSVALCTSLKMQLPQANQTNNTSRAAASADAPGAPPSTTAGRAPPSTIAGRAPLSSTVASADNMDPFVDNNTMDVTGDNDTDDDADDDYFSNFSFTRPPHPIELIQPSTAGIQFFVITIGQPIGIVGSLDAVNLSQQTQFAVTQFTSWYAAVGFYAVHFYSGNVRLVPALSEPPHRALILRRLAPQDTSSAVPRPPAPVAGSAANPIYVGTPLNGTPVSTQTAGLGPVLTQTAGLGPVSTQSAVTPTPHGRIPREAKGKAPLCTPFKYQPPPLKPAQTRIRKRSSTARRVIWVSDTDDDDNNNKSNNSGSSNDNSAAPPGQDSPIDGAMNTTVNVAIDAVMDTAMDTAVDAAIDAAVGAAVDDALGNVSDVGVDGAERRGAVVYGSDEEGPDFLPTYPQGRASGSGTQQDAPTTPSNTQSDRALPQVSPSETEIPETAPVTPLTSAKAFVVLFSDTSDSGPRLDLAHILRSGKRYRLTPQGRSLTLGGADPMSPLSSLSCSTTSANASPVSGPSSRQNNVHTPTIASPASGPSSHQNVQTSAVTTPTGPPVAGPSSQQNIQMPTVMSPTTTSGQAALADDNASVSSYSEYDISEIDPADLEAIGKAMDDAWEHSTRK</sequence>
<dbReference type="Proteomes" id="UP000807469">
    <property type="component" value="Unassembled WGS sequence"/>
</dbReference>
<feature type="compositionally biased region" description="Polar residues" evidence="1">
    <location>
        <begin position="1"/>
        <end position="11"/>
    </location>
</feature>
<feature type="compositionally biased region" description="Low complexity" evidence="1">
    <location>
        <begin position="52"/>
        <end position="77"/>
    </location>
</feature>
<name>A0A9P6CMX7_9AGAR</name>
<proteinExistence type="predicted"/>
<keyword evidence="3" id="KW-1185">Reference proteome</keyword>
<evidence type="ECO:0000313" key="2">
    <source>
        <dbReference type="EMBL" id="KAF9472821.1"/>
    </source>
</evidence>
<feature type="region of interest" description="Disordered" evidence="1">
    <location>
        <begin position="414"/>
        <end position="467"/>
    </location>
</feature>
<evidence type="ECO:0000313" key="3">
    <source>
        <dbReference type="Proteomes" id="UP000807469"/>
    </source>
</evidence>
<protein>
    <submittedName>
        <fullName evidence="2">Uncharacterized protein</fullName>
    </submittedName>
</protein>
<feature type="compositionally biased region" description="Low complexity" evidence="1">
    <location>
        <begin position="523"/>
        <end position="538"/>
    </location>
</feature>
<feature type="region of interest" description="Disordered" evidence="1">
    <location>
        <begin position="1"/>
        <end position="26"/>
    </location>
</feature>
<feature type="compositionally biased region" description="Polar residues" evidence="1">
    <location>
        <begin position="586"/>
        <end position="604"/>
    </location>
</feature>
<evidence type="ECO:0000256" key="1">
    <source>
        <dbReference type="SAM" id="MobiDB-lite"/>
    </source>
</evidence>
<accession>A0A9P6CMX7</accession>
<feature type="compositionally biased region" description="Low complexity" evidence="1">
    <location>
        <begin position="333"/>
        <end position="345"/>
    </location>
</feature>
<comment type="caution">
    <text evidence="2">The sequence shown here is derived from an EMBL/GenBank/DDBJ whole genome shotgun (WGS) entry which is preliminary data.</text>
</comment>
<dbReference type="OrthoDB" id="3125865at2759"/>
<gene>
    <name evidence="2" type="ORF">BDN70DRAFT_900251</name>
</gene>
<feature type="region of interest" description="Disordered" evidence="1">
    <location>
        <begin position="510"/>
        <end position="617"/>
    </location>
</feature>